<keyword evidence="2" id="KW-1185">Reference proteome</keyword>
<reference evidence="1 2" key="1">
    <citation type="journal article" date="2019" name="G3 (Bethesda)">
        <title>Sequencing of a Wild Apple (Malus baccata) Genome Unravels the Differences Between Cultivated and Wild Apple Species Regarding Disease Resistance and Cold Tolerance.</title>
        <authorList>
            <person name="Chen X."/>
        </authorList>
    </citation>
    <scope>NUCLEOTIDE SEQUENCE [LARGE SCALE GENOMIC DNA]</scope>
    <source>
        <strain evidence="2">cv. Shandingzi</strain>
        <tissue evidence="1">Leaves</tissue>
    </source>
</reference>
<sequence>MACLQGNCSILNFGPVQKVYPVNVLPFLKRINDEQVTEKEMEATRQGIAPLELKKEKSDVDPDEHVFDLHLLNLILKEEAKEDLNLLQVLKGERNKSIEWMVEVKFAFISFSQILRPFPIPVQKTNGFCAIWQMQAKSRLKDAYFWQ</sequence>
<name>A0A540NKE6_MALBA</name>
<comment type="caution">
    <text evidence="1">The sequence shown here is derived from an EMBL/GenBank/DDBJ whole genome shotgun (WGS) entry which is preliminary data.</text>
</comment>
<protein>
    <submittedName>
        <fullName evidence="1">Uncharacterized protein</fullName>
    </submittedName>
</protein>
<dbReference type="AlphaFoldDB" id="A0A540NKE6"/>
<dbReference type="EMBL" id="VIEB01000029">
    <property type="protein sequence ID" value="TQE11506.1"/>
    <property type="molecule type" value="Genomic_DNA"/>
</dbReference>
<evidence type="ECO:0000313" key="1">
    <source>
        <dbReference type="EMBL" id="TQE11506.1"/>
    </source>
</evidence>
<evidence type="ECO:0000313" key="2">
    <source>
        <dbReference type="Proteomes" id="UP000315295"/>
    </source>
</evidence>
<gene>
    <name evidence="1" type="ORF">C1H46_002881</name>
</gene>
<accession>A0A540NKE6</accession>
<organism evidence="1 2">
    <name type="scientific">Malus baccata</name>
    <name type="common">Siberian crab apple</name>
    <name type="synonym">Pyrus baccata</name>
    <dbReference type="NCBI Taxonomy" id="106549"/>
    <lineage>
        <taxon>Eukaryota</taxon>
        <taxon>Viridiplantae</taxon>
        <taxon>Streptophyta</taxon>
        <taxon>Embryophyta</taxon>
        <taxon>Tracheophyta</taxon>
        <taxon>Spermatophyta</taxon>
        <taxon>Magnoliopsida</taxon>
        <taxon>eudicotyledons</taxon>
        <taxon>Gunneridae</taxon>
        <taxon>Pentapetalae</taxon>
        <taxon>rosids</taxon>
        <taxon>fabids</taxon>
        <taxon>Rosales</taxon>
        <taxon>Rosaceae</taxon>
        <taxon>Amygdaloideae</taxon>
        <taxon>Maleae</taxon>
        <taxon>Malus</taxon>
    </lineage>
</organism>
<dbReference type="Proteomes" id="UP000315295">
    <property type="component" value="Unassembled WGS sequence"/>
</dbReference>
<proteinExistence type="predicted"/>